<gene>
    <name evidence="1" type="ORF">DCW74_03505</name>
</gene>
<accession>A0A350P0G7</accession>
<evidence type="ECO:0000313" key="2">
    <source>
        <dbReference type="Proteomes" id="UP000263517"/>
    </source>
</evidence>
<proteinExistence type="predicted"/>
<dbReference type="EMBL" id="DNAN01000120">
    <property type="protein sequence ID" value="HAW74784.1"/>
    <property type="molecule type" value="Genomic_DNA"/>
</dbReference>
<protein>
    <submittedName>
        <fullName evidence="1">Uncharacterized protein</fullName>
    </submittedName>
</protein>
<reference evidence="1 2" key="1">
    <citation type="journal article" date="2018" name="Nat. Biotechnol.">
        <title>A standardized bacterial taxonomy based on genome phylogeny substantially revises the tree of life.</title>
        <authorList>
            <person name="Parks D.H."/>
            <person name="Chuvochina M."/>
            <person name="Waite D.W."/>
            <person name="Rinke C."/>
            <person name="Skarshewski A."/>
            <person name="Chaumeil P.A."/>
            <person name="Hugenholtz P."/>
        </authorList>
    </citation>
    <scope>NUCLEOTIDE SEQUENCE [LARGE SCALE GENOMIC DNA]</scope>
    <source>
        <strain evidence="1">UBA11978</strain>
    </source>
</reference>
<evidence type="ECO:0000313" key="1">
    <source>
        <dbReference type="EMBL" id="HAW74784.1"/>
    </source>
</evidence>
<sequence length="76" mass="8677">MFDLFDKKKVPQSYQPMLESSEVLDFFSRSSLHQQAALLRLISRNLILKNIEDATMGYELQFEVDGAVIIGEPQAD</sequence>
<comment type="caution">
    <text evidence="1">The sequence shown here is derived from an EMBL/GenBank/DDBJ whole genome shotgun (WGS) entry which is preliminary data.</text>
</comment>
<name>A0A350P0G7_9ALTE</name>
<dbReference type="Proteomes" id="UP000263517">
    <property type="component" value="Unassembled WGS sequence"/>
</dbReference>
<organism evidence="1 2">
    <name type="scientific">Alteromonas australica</name>
    <dbReference type="NCBI Taxonomy" id="589873"/>
    <lineage>
        <taxon>Bacteria</taxon>
        <taxon>Pseudomonadati</taxon>
        <taxon>Pseudomonadota</taxon>
        <taxon>Gammaproteobacteria</taxon>
        <taxon>Alteromonadales</taxon>
        <taxon>Alteromonadaceae</taxon>
        <taxon>Alteromonas/Salinimonas group</taxon>
        <taxon>Alteromonas</taxon>
    </lineage>
</organism>
<dbReference type="AlphaFoldDB" id="A0A350P0G7"/>